<proteinExistence type="predicted"/>
<dbReference type="AlphaFoldDB" id="X0XGY1"/>
<reference evidence="1" key="1">
    <citation type="journal article" date="2014" name="Front. Microbiol.">
        <title>High frequency of phylogenetically diverse reductive dehalogenase-homologous genes in deep subseafloor sedimentary metagenomes.</title>
        <authorList>
            <person name="Kawai M."/>
            <person name="Futagami T."/>
            <person name="Toyoda A."/>
            <person name="Takaki Y."/>
            <person name="Nishi S."/>
            <person name="Hori S."/>
            <person name="Arai W."/>
            <person name="Tsubouchi T."/>
            <person name="Morono Y."/>
            <person name="Uchiyama I."/>
            <person name="Ito T."/>
            <person name="Fujiyama A."/>
            <person name="Inagaki F."/>
            <person name="Takami H."/>
        </authorList>
    </citation>
    <scope>NUCLEOTIDE SEQUENCE</scope>
    <source>
        <strain evidence="1">Expedition CK06-06</strain>
    </source>
</reference>
<evidence type="ECO:0000313" key="1">
    <source>
        <dbReference type="EMBL" id="GAG24201.1"/>
    </source>
</evidence>
<comment type="caution">
    <text evidence="1">The sequence shown here is derived from an EMBL/GenBank/DDBJ whole genome shotgun (WGS) entry which is preliminary data.</text>
</comment>
<name>X0XGY1_9ZZZZ</name>
<organism evidence="1">
    <name type="scientific">marine sediment metagenome</name>
    <dbReference type="NCBI Taxonomy" id="412755"/>
    <lineage>
        <taxon>unclassified sequences</taxon>
        <taxon>metagenomes</taxon>
        <taxon>ecological metagenomes</taxon>
    </lineage>
</organism>
<gene>
    <name evidence="1" type="ORF">S01H1_55302</name>
</gene>
<feature type="non-terminal residue" evidence="1">
    <location>
        <position position="113"/>
    </location>
</feature>
<sequence>MSSKLLSPGAFTLATPKFKEIENVILKKQFYPLTQAQVKDRQGKLKIHETIRFLVSLELIRKSNGDYVLNKKINRQDREIIDFFKDKYDKMGVVDYRLLFLYRLKNVFPFIYE</sequence>
<accession>X0XGY1</accession>
<protein>
    <submittedName>
        <fullName evidence="1">Uncharacterized protein</fullName>
    </submittedName>
</protein>
<dbReference type="EMBL" id="BARS01035938">
    <property type="protein sequence ID" value="GAG24201.1"/>
    <property type="molecule type" value="Genomic_DNA"/>
</dbReference>